<feature type="region of interest" description="Disordered" evidence="1">
    <location>
        <begin position="120"/>
        <end position="159"/>
    </location>
</feature>
<evidence type="ECO:0000313" key="4">
    <source>
        <dbReference type="Proteomes" id="UP001209878"/>
    </source>
</evidence>
<evidence type="ECO:0000256" key="1">
    <source>
        <dbReference type="SAM" id="MobiDB-lite"/>
    </source>
</evidence>
<dbReference type="InterPro" id="IPR042770">
    <property type="entry name" value="RWDD4"/>
</dbReference>
<reference evidence="3" key="1">
    <citation type="journal article" date="2023" name="Mol. Biol. Evol.">
        <title>Third-Generation Sequencing Reveals the Adaptive Role of the Epigenome in Three Deep-Sea Polychaetes.</title>
        <authorList>
            <person name="Perez M."/>
            <person name="Aroh O."/>
            <person name="Sun Y."/>
            <person name="Lan Y."/>
            <person name="Juniper S.K."/>
            <person name="Young C.R."/>
            <person name="Angers B."/>
            <person name="Qian P.Y."/>
        </authorList>
    </citation>
    <scope>NUCLEOTIDE SEQUENCE</scope>
    <source>
        <strain evidence="3">R07B-5</strain>
    </source>
</reference>
<feature type="compositionally biased region" description="Basic and acidic residues" evidence="1">
    <location>
        <begin position="133"/>
        <end position="148"/>
    </location>
</feature>
<comment type="caution">
    <text evidence="3">The sequence shown here is derived from an EMBL/GenBank/DDBJ whole genome shotgun (WGS) entry which is preliminary data.</text>
</comment>
<dbReference type="InterPro" id="IPR006575">
    <property type="entry name" value="RWD_dom"/>
</dbReference>
<protein>
    <recommendedName>
        <fullName evidence="2">RWD domain-containing protein</fullName>
    </recommendedName>
</protein>
<accession>A0AAD9NP77</accession>
<dbReference type="EMBL" id="JAODUO010000607">
    <property type="protein sequence ID" value="KAK2177295.1"/>
    <property type="molecule type" value="Genomic_DNA"/>
</dbReference>
<proteinExistence type="predicted"/>
<dbReference type="PANTHER" id="PTHR21275">
    <property type="entry name" value="RWD DOMAIN-CONTAINING PROTEIN 4"/>
    <property type="match status" value="1"/>
</dbReference>
<evidence type="ECO:0000259" key="2">
    <source>
        <dbReference type="PROSITE" id="PS50908"/>
    </source>
</evidence>
<dbReference type="Gene3D" id="3.10.110.10">
    <property type="entry name" value="Ubiquitin Conjugating Enzyme"/>
    <property type="match status" value="1"/>
</dbReference>
<gene>
    <name evidence="3" type="ORF">NP493_606g00025</name>
</gene>
<dbReference type="PROSITE" id="PS50908">
    <property type="entry name" value="RWD"/>
    <property type="match status" value="1"/>
</dbReference>
<dbReference type="SMART" id="SM00591">
    <property type="entry name" value="RWD"/>
    <property type="match status" value="1"/>
</dbReference>
<organism evidence="3 4">
    <name type="scientific">Ridgeia piscesae</name>
    <name type="common">Tubeworm</name>
    <dbReference type="NCBI Taxonomy" id="27915"/>
    <lineage>
        <taxon>Eukaryota</taxon>
        <taxon>Metazoa</taxon>
        <taxon>Spiralia</taxon>
        <taxon>Lophotrochozoa</taxon>
        <taxon>Annelida</taxon>
        <taxon>Polychaeta</taxon>
        <taxon>Sedentaria</taxon>
        <taxon>Canalipalpata</taxon>
        <taxon>Sabellida</taxon>
        <taxon>Siboglinidae</taxon>
        <taxon>Ridgeia</taxon>
    </lineage>
</organism>
<dbReference type="SUPFAM" id="SSF54495">
    <property type="entry name" value="UBC-like"/>
    <property type="match status" value="1"/>
</dbReference>
<dbReference type="CDD" id="cd23817">
    <property type="entry name" value="RWD-RWDD4"/>
    <property type="match status" value="1"/>
</dbReference>
<dbReference type="AlphaFoldDB" id="A0AAD9NP77"/>
<sequence>MSHAEAQEEELEVLHAIYDGDSAFKEMSKKDFQYKVGEDQHHKSFVVQVTWGDRYPDELPNIHLDAFYNKHISASVKGNIVKHLKEEAYQLLGSAMTYTLFEYVKENADELTVEQQEVTQAPQSEAALVDGKAAGEEGKTNKPKKEQLSKQQKRKLYDRMGNMNTQELVRGWDWVDVIKHLSQRGKADEQS</sequence>
<dbReference type="Pfam" id="PF05773">
    <property type="entry name" value="RWD"/>
    <property type="match status" value="1"/>
</dbReference>
<dbReference type="Proteomes" id="UP001209878">
    <property type="component" value="Unassembled WGS sequence"/>
</dbReference>
<dbReference type="InterPro" id="IPR016135">
    <property type="entry name" value="UBQ-conjugating_enzyme/RWD"/>
</dbReference>
<dbReference type="PANTHER" id="PTHR21275:SF1">
    <property type="entry name" value="RWD DOMAIN-CONTAINING PROTEIN 4"/>
    <property type="match status" value="1"/>
</dbReference>
<name>A0AAD9NP77_RIDPI</name>
<keyword evidence="4" id="KW-1185">Reference proteome</keyword>
<feature type="domain" description="RWD" evidence="2">
    <location>
        <begin position="9"/>
        <end position="111"/>
    </location>
</feature>
<evidence type="ECO:0000313" key="3">
    <source>
        <dbReference type="EMBL" id="KAK2177295.1"/>
    </source>
</evidence>